<proteinExistence type="predicted"/>
<organism evidence="1">
    <name type="scientific">Siphoviridae sp. ctBeL15</name>
    <dbReference type="NCBI Taxonomy" id="2825374"/>
    <lineage>
        <taxon>Viruses</taxon>
        <taxon>Duplodnaviria</taxon>
        <taxon>Heunggongvirae</taxon>
        <taxon>Uroviricota</taxon>
        <taxon>Caudoviricetes</taxon>
    </lineage>
</organism>
<reference evidence="1" key="1">
    <citation type="journal article" date="2021" name="Proc. Natl. Acad. Sci. U.S.A.">
        <title>A Catalog of Tens of Thousands of Viruses from Human Metagenomes Reveals Hidden Associations with Chronic Diseases.</title>
        <authorList>
            <person name="Tisza M.J."/>
            <person name="Buck C.B."/>
        </authorList>
    </citation>
    <scope>NUCLEOTIDE SEQUENCE</scope>
    <source>
        <strain evidence="1">CtBeL15</strain>
    </source>
</reference>
<name>A0A8S5V009_9CAUD</name>
<accession>A0A8S5V009</accession>
<sequence>MYAMQGTMSVGAFMRSLGSAKAPWLTVDAAAESRRQEHCGETGRFLSGSVEDSQHEPQERIDTCMNCPYPECRNCWEQARDRKRKRKQSARELADSLRLRRCGEV</sequence>
<protein>
    <submittedName>
        <fullName evidence="1">Ring finger domain protein</fullName>
    </submittedName>
</protein>
<dbReference type="EMBL" id="BK016176">
    <property type="protein sequence ID" value="DAG00073.1"/>
    <property type="molecule type" value="Genomic_DNA"/>
</dbReference>
<evidence type="ECO:0000313" key="1">
    <source>
        <dbReference type="EMBL" id="DAG00073.1"/>
    </source>
</evidence>